<dbReference type="AlphaFoldDB" id="A0A4U1CS74"/>
<feature type="domain" description="Phage tail collar" evidence="1">
    <location>
        <begin position="6"/>
        <end position="62"/>
    </location>
</feature>
<comment type="caution">
    <text evidence="2">The sequence shown here is derived from an EMBL/GenBank/DDBJ whole genome shotgun (WGS) entry which is preliminary data.</text>
</comment>
<dbReference type="Pfam" id="PF07484">
    <property type="entry name" value="Collar"/>
    <property type="match status" value="1"/>
</dbReference>
<name>A0A4U1CS74_9SPHI</name>
<dbReference type="InterPro" id="IPR011083">
    <property type="entry name" value="Phage_tail_collar_dom"/>
</dbReference>
<dbReference type="InterPro" id="IPR037053">
    <property type="entry name" value="Phage_tail_collar_dom_sf"/>
</dbReference>
<sequence>MEPYLGEIRLFGFGSIQKGWAACDGQILQIGQNKLLFSLLGTQYGGNGSTTFALPDLRGRAPMHFNASFPQGTPSGFNGATLKFEQMPPHTHIVMVSNAVANSPVAAGNLLTMMGDKNFAVSPKNPSESILAGSSVGNTGISSPVSNMQPYSGIMFCICTDGIFPSKP</sequence>
<proteinExistence type="predicted"/>
<dbReference type="Proteomes" id="UP000309488">
    <property type="component" value="Unassembled WGS sequence"/>
</dbReference>
<evidence type="ECO:0000313" key="2">
    <source>
        <dbReference type="EMBL" id="TKC09870.1"/>
    </source>
</evidence>
<protein>
    <submittedName>
        <fullName evidence="2">Phage tail protein</fullName>
    </submittedName>
</protein>
<organism evidence="2 3">
    <name type="scientific">Pedobacter polaris</name>
    <dbReference type="NCBI Taxonomy" id="2571273"/>
    <lineage>
        <taxon>Bacteria</taxon>
        <taxon>Pseudomonadati</taxon>
        <taxon>Bacteroidota</taxon>
        <taxon>Sphingobacteriia</taxon>
        <taxon>Sphingobacteriales</taxon>
        <taxon>Sphingobacteriaceae</taxon>
        <taxon>Pedobacter</taxon>
    </lineage>
</organism>
<evidence type="ECO:0000259" key="1">
    <source>
        <dbReference type="Pfam" id="PF07484"/>
    </source>
</evidence>
<gene>
    <name evidence="2" type="ORF">FA048_06555</name>
</gene>
<evidence type="ECO:0000313" key="3">
    <source>
        <dbReference type="Proteomes" id="UP000309488"/>
    </source>
</evidence>
<keyword evidence="3" id="KW-1185">Reference proteome</keyword>
<accession>A0A4U1CS74</accession>
<dbReference type="SUPFAM" id="SSF88874">
    <property type="entry name" value="Receptor-binding domain of short tail fibre protein gp12"/>
    <property type="match status" value="1"/>
</dbReference>
<dbReference type="Gene3D" id="3.90.1340.10">
    <property type="entry name" value="Phage tail collar domain"/>
    <property type="match status" value="1"/>
</dbReference>
<dbReference type="RefSeq" id="WP_136839448.1">
    <property type="nucleotide sequence ID" value="NZ_SWBR01000002.1"/>
</dbReference>
<dbReference type="EMBL" id="SWBR01000002">
    <property type="protein sequence ID" value="TKC09870.1"/>
    <property type="molecule type" value="Genomic_DNA"/>
</dbReference>
<dbReference type="OrthoDB" id="9810174at2"/>
<reference evidence="2 3" key="1">
    <citation type="submission" date="2019-04" db="EMBL/GenBank/DDBJ databases">
        <title>Pedobacter sp. RP-3-22 sp. nov., isolated from Arctic soil.</title>
        <authorList>
            <person name="Dahal R.H."/>
            <person name="Kim D.-U."/>
        </authorList>
    </citation>
    <scope>NUCLEOTIDE SEQUENCE [LARGE SCALE GENOMIC DNA]</scope>
    <source>
        <strain evidence="2 3">RP-3-22</strain>
    </source>
</reference>